<dbReference type="Gene3D" id="3.60.10.10">
    <property type="entry name" value="Endonuclease/exonuclease/phosphatase"/>
    <property type="match status" value="1"/>
</dbReference>
<dbReference type="OrthoDB" id="7791317at2759"/>
<dbReference type="InterPro" id="IPR036691">
    <property type="entry name" value="Endo/exonu/phosph_ase_sf"/>
</dbReference>
<dbReference type="InterPro" id="IPR000477">
    <property type="entry name" value="RT_dom"/>
</dbReference>
<reference evidence="3" key="1">
    <citation type="submission" date="2021-03" db="EMBL/GenBank/DDBJ databases">
        <title>Chromosome level genome of the anhydrobiotic midge Polypedilum vanderplanki.</title>
        <authorList>
            <person name="Yoshida Y."/>
            <person name="Kikawada T."/>
            <person name="Gusev O."/>
        </authorList>
    </citation>
    <scope>NUCLEOTIDE SEQUENCE</scope>
    <source>
        <strain evidence="3">NIAS01</strain>
        <tissue evidence="3">Whole body or cell culture</tissue>
    </source>
</reference>
<dbReference type="SUPFAM" id="SSF56672">
    <property type="entry name" value="DNA/RNA polymerases"/>
    <property type="match status" value="1"/>
</dbReference>
<dbReference type="PANTHER" id="PTHR33481">
    <property type="entry name" value="REVERSE TRANSCRIPTASE"/>
    <property type="match status" value="1"/>
</dbReference>
<dbReference type="Pfam" id="PF14529">
    <property type="entry name" value="Exo_endo_phos_2"/>
    <property type="match status" value="1"/>
</dbReference>
<evidence type="ECO:0000313" key="3">
    <source>
        <dbReference type="EMBL" id="KAG5677793.1"/>
    </source>
</evidence>
<dbReference type="Gene3D" id="3.30.420.10">
    <property type="entry name" value="Ribonuclease H-like superfamily/Ribonuclease H"/>
    <property type="match status" value="1"/>
</dbReference>
<dbReference type="CDD" id="cd09077">
    <property type="entry name" value="R1-I-EN"/>
    <property type="match status" value="1"/>
</dbReference>
<dbReference type="AlphaFoldDB" id="A0A9J6C6S9"/>
<dbReference type="GO" id="GO:0071897">
    <property type="term" value="P:DNA biosynthetic process"/>
    <property type="evidence" value="ECO:0007669"/>
    <property type="project" value="UniProtKB-ARBA"/>
</dbReference>
<dbReference type="InterPro" id="IPR043502">
    <property type="entry name" value="DNA/RNA_pol_sf"/>
</dbReference>
<evidence type="ECO:0000313" key="4">
    <source>
        <dbReference type="Proteomes" id="UP001107558"/>
    </source>
</evidence>
<dbReference type="SUPFAM" id="SSF53098">
    <property type="entry name" value="Ribonuclease H-like"/>
    <property type="match status" value="1"/>
</dbReference>
<evidence type="ECO:0008006" key="5">
    <source>
        <dbReference type="Google" id="ProtNLM"/>
    </source>
</evidence>
<dbReference type="PANTHER" id="PTHR33481:SF1">
    <property type="entry name" value="ENDONUCLEASE_EXONUCLEASE_PHOSPHATASE DOMAIN-CONTAINING PROTEIN-RELATED"/>
    <property type="match status" value="1"/>
</dbReference>
<dbReference type="InterPro" id="IPR002156">
    <property type="entry name" value="RNaseH_domain"/>
</dbReference>
<evidence type="ECO:0000259" key="2">
    <source>
        <dbReference type="PROSITE" id="PS50879"/>
    </source>
</evidence>
<proteinExistence type="predicted"/>
<dbReference type="GO" id="GO:0042575">
    <property type="term" value="C:DNA polymerase complex"/>
    <property type="evidence" value="ECO:0007669"/>
    <property type="project" value="UniProtKB-ARBA"/>
</dbReference>
<organism evidence="3 4">
    <name type="scientific">Polypedilum vanderplanki</name>
    <name type="common">Sleeping chironomid midge</name>
    <dbReference type="NCBI Taxonomy" id="319348"/>
    <lineage>
        <taxon>Eukaryota</taxon>
        <taxon>Metazoa</taxon>
        <taxon>Ecdysozoa</taxon>
        <taxon>Arthropoda</taxon>
        <taxon>Hexapoda</taxon>
        <taxon>Insecta</taxon>
        <taxon>Pterygota</taxon>
        <taxon>Neoptera</taxon>
        <taxon>Endopterygota</taxon>
        <taxon>Diptera</taxon>
        <taxon>Nematocera</taxon>
        <taxon>Chironomoidea</taxon>
        <taxon>Chironomidae</taxon>
        <taxon>Chironominae</taxon>
        <taxon>Polypedilum</taxon>
        <taxon>Polypedilum</taxon>
    </lineage>
</organism>
<keyword evidence="4" id="KW-1185">Reference proteome</keyword>
<dbReference type="EMBL" id="JADBJN010000002">
    <property type="protein sequence ID" value="KAG5677793.1"/>
    <property type="molecule type" value="Genomic_DNA"/>
</dbReference>
<comment type="caution">
    <text evidence="3">The sequence shown here is derived from an EMBL/GenBank/DDBJ whole genome shotgun (WGS) entry which is preliminary data.</text>
</comment>
<dbReference type="Proteomes" id="UP001107558">
    <property type="component" value="Chromosome 2"/>
</dbReference>
<dbReference type="SUPFAM" id="SSF56219">
    <property type="entry name" value="DNase I-like"/>
    <property type="match status" value="1"/>
</dbReference>
<dbReference type="GO" id="GO:0003676">
    <property type="term" value="F:nucleic acid binding"/>
    <property type="evidence" value="ECO:0007669"/>
    <property type="project" value="InterPro"/>
</dbReference>
<name>A0A9J6C6S9_POLVA</name>
<protein>
    <recommendedName>
        <fullName evidence="5">Lian-aa1 retrotransposon protein</fullName>
    </recommendedName>
</protein>
<evidence type="ECO:0000259" key="1">
    <source>
        <dbReference type="PROSITE" id="PS50878"/>
    </source>
</evidence>
<dbReference type="GO" id="GO:0004523">
    <property type="term" value="F:RNA-DNA hybrid ribonuclease activity"/>
    <property type="evidence" value="ECO:0007669"/>
    <property type="project" value="InterPro"/>
</dbReference>
<feature type="domain" description="RNase H type-1" evidence="2">
    <location>
        <begin position="927"/>
        <end position="1057"/>
    </location>
</feature>
<dbReference type="Pfam" id="PF00078">
    <property type="entry name" value="RVT_1"/>
    <property type="match status" value="1"/>
</dbReference>
<dbReference type="PROSITE" id="PS50879">
    <property type="entry name" value="RNASE_H_1"/>
    <property type="match status" value="1"/>
</dbReference>
<dbReference type="PROSITE" id="PS50878">
    <property type="entry name" value="RT_POL"/>
    <property type="match status" value="1"/>
</dbReference>
<dbReference type="InterPro" id="IPR036397">
    <property type="entry name" value="RNaseH_sf"/>
</dbReference>
<dbReference type="CDD" id="cd01650">
    <property type="entry name" value="RT_nLTR_like"/>
    <property type="match status" value="1"/>
</dbReference>
<sequence>MGIKSIVFDQINLHHCKEAASHLCCRLNSGASHISLIQEPYVCRGRVSGLGTSGTLHYVMSSEFQARACVYTSSRINAVMLRQFSSRDFVAVRIRLGKNNHLQDIVVCSAYLPYEDMVPTPELRATSEFCVNNGLQLVLGCDANSHHIIWGSSDTNNRGIKLMEFICELGLVILNRGDRPTFVNRLREEVIDLTLCSPSIEDLICGWHVSDEDSLSDHQTIRFRLRCKPNPEVQYRNIRRTNFQSYLARLRWRIGSWNRTINTSEDLEAAVTILTESVVLSFQESCPLKRSATKKKTAWYNSRLADLKKACNYAWNHRAKDGMEAVRVARNAYRRECRKSQREVWQAFCESVEGIAPTARLHKILSKDRHIQLDTLKLSSGEYVSEDSEVLKHLLSTHFPECVSISDTPPIKSSNDRIAENWRKSRFIASRNNIRRAVESFHPFKSASVDGVFPALLQHGVDVLVNPLHEIFTACLALGYIPKLWQQVKVIFIPKPGRASYDDAKSFRPISLSSFLLKTLERLVDWHIRRTTLSDRPLCQNQHAYQRGKSTMTAIHKFTQLVESSLDSNEFALACFLDIEGAFDKASFESFRSAADYFGIDPLLTRWILSMLQNRTLTAELRGTSISMRPVKGCPQGGVLSPLIWIIIADELLRDLNNSRIPAIGYADDFTLLSRGKFIDTVYSRMTETLRIVKRFTVRSGLSVNPSKIGLVLFTRKRKFMTPSLSFEGKVLQLSSSWKLLGLEFDSKLNWGLHLENRISKTCRILGQCRRAIGKTWGLSPKCSLWLYEMVVLPVLTYGAVVWWEKSQQVSVMAKLNHLQRLALLAITGAMSTTPTAALEMIIGLDPLNIRIEAVARAELYRLHCWQQFNSNRELTGHTKLWSRMVEENPLWMAPSDCMVPVIFTDHAFRVIFPTRDDWQEGLLIQLGADIVLFTDGSLCNGLAGAGVYSSGLGVELSFCLGRNISVFQAELFAISAAVSDCLEIGVRDRKIVFCVDSQSALLSLRLNKFQSKLVFECFGLLNRLARDNDVMLVWVPGHSDISGNEKVDELARLGSKELSTGAAPYLPLSRSWAAETIRDWSQVKNLERWLMLSSCSQTKCFITKPLACEDIVQIRNLERDQIRLLCGIIFWSLSFQETSVYHGSF</sequence>
<dbReference type="Pfam" id="PF00075">
    <property type="entry name" value="RNase_H"/>
    <property type="match status" value="1"/>
</dbReference>
<feature type="domain" description="Reverse transcriptase" evidence="1">
    <location>
        <begin position="474"/>
        <end position="732"/>
    </location>
</feature>
<gene>
    <name evidence="3" type="ORF">PVAND_007523</name>
</gene>
<dbReference type="InterPro" id="IPR005135">
    <property type="entry name" value="Endo/exonuclease/phosphatase"/>
</dbReference>
<accession>A0A9J6C6S9</accession>
<dbReference type="CDD" id="cd09276">
    <property type="entry name" value="Rnase_HI_RT_non_LTR"/>
    <property type="match status" value="1"/>
</dbReference>
<dbReference type="InterPro" id="IPR012337">
    <property type="entry name" value="RNaseH-like_sf"/>
</dbReference>